<feature type="compositionally biased region" description="Low complexity" evidence="10">
    <location>
        <begin position="2371"/>
        <end position="2384"/>
    </location>
</feature>
<dbReference type="SMART" id="SM00487">
    <property type="entry name" value="DEXDc"/>
    <property type="match status" value="1"/>
</dbReference>
<dbReference type="Pfam" id="PF00271">
    <property type="entry name" value="Helicase_C"/>
    <property type="match status" value="1"/>
</dbReference>
<dbReference type="PANTHER" id="PTHR45623">
    <property type="entry name" value="CHROMODOMAIN-HELICASE-DNA-BINDING PROTEIN 3-RELATED-RELATED"/>
    <property type="match status" value="1"/>
</dbReference>
<dbReference type="PROSITE" id="PS51194">
    <property type="entry name" value="HELICASE_CTER"/>
    <property type="match status" value="1"/>
</dbReference>
<feature type="region of interest" description="Disordered" evidence="10">
    <location>
        <begin position="182"/>
        <end position="210"/>
    </location>
</feature>
<evidence type="ECO:0000256" key="6">
    <source>
        <dbReference type="ARBA" id="ARBA00023015"/>
    </source>
</evidence>
<dbReference type="GO" id="GO:0005524">
    <property type="term" value="F:ATP binding"/>
    <property type="evidence" value="ECO:0007669"/>
    <property type="project" value="UniProtKB-KW"/>
</dbReference>
<feature type="compositionally biased region" description="Polar residues" evidence="10">
    <location>
        <begin position="710"/>
        <end position="730"/>
    </location>
</feature>
<dbReference type="PANTHER" id="PTHR45623:SF11">
    <property type="entry name" value="KISMET, ISOFORM C"/>
    <property type="match status" value="1"/>
</dbReference>
<feature type="compositionally biased region" description="Low complexity" evidence="10">
    <location>
        <begin position="372"/>
        <end position="391"/>
    </location>
</feature>
<dbReference type="InterPro" id="IPR056342">
    <property type="entry name" value="HTH_CHD6-9"/>
</dbReference>
<evidence type="ECO:0000256" key="1">
    <source>
        <dbReference type="ARBA" id="ARBA00004123"/>
    </source>
</evidence>
<feature type="compositionally biased region" description="Basic and acidic residues" evidence="10">
    <location>
        <begin position="777"/>
        <end position="788"/>
    </location>
</feature>
<feature type="compositionally biased region" description="Gly residues" evidence="10">
    <location>
        <begin position="362"/>
        <end position="371"/>
    </location>
</feature>
<feature type="compositionally biased region" description="Acidic residues" evidence="10">
    <location>
        <begin position="639"/>
        <end position="650"/>
    </location>
</feature>
<feature type="compositionally biased region" description="Polar residues" evidence="10">
    <location>
        <begin position="398"/>
        <end position="408"/>
    </location>
</feature>
<dbReference type="InterPro" id="IPR000330">
    <property type="entry name" value="SNF2_N"/>
</dbReference>
<feature type="compositionally biased region" description="Pro residues" evidence="10">
    <location>
        <begin position="95"/>
        <end position="110"/>
    </location>
</feature>
<dbReference type="Pfam" id="PF00385">
    <property type="entry name" value="Chromo"/>
    <property type="match status" value="1"/>
</dbReference>
<dbReference type="InterPro" id="IPR023780">
    <property type="entry name" value="Chromo_domain"/>
</dbReference>
<feature type="compositionally biased region" description="Polar residues" evidence="10">
    <location>
        <begin position="2345"/>
        <end position="2358"/>
    </location>
</feature>
<dbReference type="Gene3D" id="2.40.50.40">
    <property type="match status" value="2"/>
</dbReference>
<dbReference type="InterPro" id="IPR014001">
    <property type="entry name" value="Helicase_ATP-bd"/>
</dbReference>
<dbReference type="GO" id="GO:0000785">
    <property type="term" value="C:chromatin"/>
    <property type="evidence" value="ECO:0000318"/>
    <property type="project" value="GO_Central"/>
</dbReference>
<keyword evidence="12" id="KW-1185">Reference proteome</keyword>
<feature type="region of interest" description="Disordered" evidence="10">
    <location>
        <begin position="2106"/>
        <end position="2152"/>
    </location>
</feature>
<accession>A0A8R1U1R8</accession>
<feature type="region of interest" description="Disordered" evidence="10">
    <location>
        <begin position="295"/>
        <end position="314"/>
    </location>
</feature>
<feature type="region of interest" description="Disordered" evidence="10">
    <location>
        <begin position="2308"/>
        <end position="2394"/>
    </location>
</feature>
<keyword evidence="5" id="KW-0067">ATP-binding</keyword>
<dbReference type="SUPFAM" id="SSF52540">
    <property type="entry name" value="P-loop containing nucleoside triphosphate hydrolases"/>
    <property type="match status" value="2"/>
</dbReference>
<dbReference type="InterPro" id="IPR038718">
    <property type="entry name" value="SNF2-like_sf"/>
</dbReference>
<dbReference type="FunFam" id="3.40.50.300:FF:000015">
    <property type="entry name" value="chromodomain-helicase-DNA-binding protein 9 isoform X1"/>
    <property type="match status" value="1"/>
</dbReference>
<feature type="region of interest" description="Disordered" evidence="10">
    <location>
        <begin position="360"/>
        <end position="448"/>
    </location>
</feature>
<evidence type="ECO:0000313" key="12">
    <source>
        <dbReference type="Proteomes" id="UP000005239"/>
    </source>
</evidence>
<feature type="region of interest" description="Disordered" evidence="10">
    <location>
        <begin position="53"/>
        <end position="140"/>
    </location>
</feature>
<dbReference type="OrthoDB" id="5857104at2759"/>
<feature type="compositionally biased region" description="Basic residues" evidence="10">
    <location>
        <begin position="1655"/>
        <end position="1669"/>
    </location>
</feature>
<dbReference type="SMART" id="SM00298">
    <property type="entry name" value="CHROMO"/>
    <property type="match status" value="2"/>
</dbReference>
<dbReference type="GO" id="GO:0003682">
    <property type="term" value="F:chromatin binding"/>
    <property type="evidence" value="ECO:0000318"/>
    <property type="project" value="GO_Central"/>
</dbReference>
<gene>
    <name evidence="11" type="primary">WBGene00089825</name>
</gene>
<dbReference type="PROSITE" id="PS50013">
    <property type="entry name" value="CHROMO_2"/>
    <property type="match status" value="2"/>
</dbReference>
<dbReference type="CDD" id="cd17995">
    <property type="entry name" value="DEXHc_CHD6_7_8_9"/>
    <property type="match status" value="1"/>
</dbReference>
<feature type="compositionally biased region" description="Basic and acidic residues" evidence="10">
    <location>
        <begin position="732"/>
        <end position="745"/>
    </location>
</feature>
<dbReference type="CDD" id="cd18659">
    <property type="entry name" value="CD2_tandem"/>
    <property type="match status" value="1"/>
</dbReference>
<dbReference type="CDD" id="cd18793">
    <property type="entry name" value="SF2_C_SNF"/>
    <property type="match status" value="1"/>
</dbReference>
<keyword evidence="9" id="KW-0539">Nucleus</keyword>
<dbReference type="InterPro" id="IPR027417">
    <property type="entry name" value="P-loop_NTPase"/>
</dbReference>
<evidence type="ECO:0000256" key="3">
    <source>
        <dbReference type="ARBA" id="ARBA00022741"/>
    </source>
</evidence>
<feature type="compositionally biased region" description="Low complexity" evidence="10">
    <location>
        <begin position="2326"/>
        <end position="2344"/>
    </location>
</feature>
<dbReference type="Gene3D" id="1.10.10.60">
    <property type="entry name" value="Homeodomain-like"/>
    <property type="match status" value="1"/>
</dbReference>
<feature type="region of interest" description="Disordered" evidence="10">
    <location>
        <begin position="2559"/>
        <end position="2604"/>
    </location>
</feature>
<dbReference type="GO" id="GO:0140658">
    <property type="term" value="F:ATP-dependent chromatin remodeler activity"/>
    <property type="evidence" value="ECO:0000318"/>
    <property type="project" value="GO_Central"/>
</dbReference>
<feature type="compositionally biased region" description="Acidic residues" evidence="10">
    <location>
        <begin position="1638"/>
        <end position="1650"/>
    </location>
</feature>
<dbReference type="InterPro" id="IPR001650">
    <property type="entry name" value="Helicase_C-like"/>
</dbReference>
<dbReference type="Pfam" id="PF23078">
    <property type="entry name" value="HTH_CHD6-9"/>
    <property type="match status" value="1"/>
</dbReference>
<dbReference type="Gene3D" id="3.40.50.300">
    <property type="entry name" value="P-loop containing nucleotide triphosphate hydrolases"/>
    <property type="match status" value="1"/>
</dbReference>
<sequence>MDTGDDYVPNMQSIGGDGSVGAPGGGGGTMGNPYPPYPGMHPQQYMHGVPGGVPPSGMMGGGGTQGNEPPQSHMMSPHMQHMHMQNPYMNIPPQQVAPPPQPQAAPAPPPKQKRTRKPKTETAAAAAAAAGGGGAPGMDPMQRMQAMSHNPMAYQQQAGMRGGYPPGFPQGYPPQGYAHPQMYAAQQPGQPPRPMQPGQAPPPAYPGAAGYPQGYPYPGYPPQMNPQMRAVSVSTDRLPSFRYPGMPQGAPHPYYMENPYYGQQQPGGPPHGMRGPGGEWNVGTPNPYGAHPMAGGNQSGTTNDASNTAAAEGMRQQAQMELMGIQRHLQQLYAQPRTPMIEQEIPRFEARMQQLQQMIASGGSGHPGGPQGEQQNQSQLHPQSQQPLQQFAPPPGQNPSGGTPSAENTGYPGSFPGTGGGGGGGGGHREGGPPNHMVSPPVSVTGGTNQIQVNIKPEQAGHTLISVYQMPPDGSGYPPPHTQPPVAAVPSAEEHPKSSDSVPPEPIPSYQNAHPRMVGMPHDPYGMTRGGPSHPPNESLNTSTTTIIPKMEAPENTPSTSHADTLSEVVPKSTSPSLSESMVAIPNSHPPTDDEATREMIQMKTEPSTSAEDEEEERRRKEEELMDAPPRAPVRIEENVEEEEEEEERLEDERRKEEEREREEKERREKEEEERRKEEERKKIEEETRKRIEEEERIKKEMEVKMEPATATNGVCHTPSSVPLPSTITPSVKEEVKMEVSPVKEKKTKKKKDKDMIPPMEVPLPPTPMMAAAALIKMEDDPATREASIESSSLSVPVSEENSRDTPATKGKKKGAATPKAKGGPAKKRKVSMEDSEDEDFVFESKKSKKKKVIPPSPKEEFFPLDLIEKRRSGRAKANIQRYADEEKDEGHAAEMYRELDLIQEHEDSLIVEEGIGPLVVMENTLVEKILKMREVDGKEEFLAKYKGRAYIHCEWKTLEGLEETDKRVSAKVKRFKAKKPSQWMEMDDEDFNLDFTIVERVLHVEKDGDDDIVLVKWKALPYDECTWEKIDLVPEDKIEKWRERQVLDPYKAKDKARPEMHEWKKINQDSVWKDGNTLREYQFEGVSWLLYCYHNKQNCILADEMGLGKTVQTITFLSKVWEYGIHGPFLIVVPLSTVQNWCREFETWTDMNVVVYHGSAASRQTLQFYEFFYHEPAEDDPAAKLWRPNLLKLDAIITTFEMVVTDNEVLKKIPYRLCVIDEAHRLKNRNCKLLTGGLSSFRMEHSVLLTGTPLQNNMEELFSLLHFLHPAQFSSSQAFLDQFGQCQTDEQVQKLQDILKPMMLRRLKEDVEKTLQPKQETIIEVQLSDTQKKYYRAILERNFSHLCKGSNAPALMNAMMELRKCCNHPFLIQGAEEQIVSEFKLLNPQWDDEKLQQRSLVLASGKMVLMEKLLPKLKQDGHKVLIFSQMVKVLDLIEEFLVSQQYTFERIDGNVRGDVRQAAIDRYSKPGSDRFVFLLCTRAGGLGINLTAADTVIIFDSDWNPQNDLQAQARCHRIGQTKMVKIYRLVTTNTYEREMFEKASLKLGLDKAVLQSTHSLRDQNSQLSKKDAGVKGSTFSKATFNASHNEDIDINDPNFWSKWAEKANIDAEKALAGEERELIVSEPRQRKKRFEPTEGEGAEESDDSSDSAIGRRRGGKKNDKKRRKGGNDDDEDYVTYRPDELAFTKTEYFKVEKLLGSWTWGRWLKMKENGDFEVTEMDMEHMARTLLLHCLREYRGDDRTKEFVWKLIHPSGHKLVKLHGRNGQLTEGWAALPEYNPPNFALDTSFQRHVHRHANKLLVKMEQLVHLEKDMIGKAKEDINGGKDHTEISISVPTLGEPICGGWDADCDKSLLIAVYRHGLENCEVFPTDDKLVFAAKQEVIDNWPSSTELQIRARRLISLSQKNVNDPVYDRPRWPRREETEFMRILRSYGMMDKPGDGSSIDWEGYRRLSPLLEKKSDEELQEQLYCILAMCTRVQGGDLSPLDMKRSLSVETLTQKKATKLMTRLHLTRKIHALAKDSVDVLLPLLKLCLTDAMPSGWNAQHDKDLLVAVHENGIDNISTTILNRPLFQKIIRPTERTLLRRVMEICLTCETGKWNGNASLESIEDSDDERLAPSRKVEASPRLSTPSRSRATTSKGGNSTSDKDKMRALLQQQMAKQMEELPLTLIMNSMIQASMQGQGGQGAAQALAAQQAQAALLQTILSLPSSSNANAMSALSGLAGLDDAMNLSIKKEAERQQAAQERQATNALAIQMLQMASVSGDTRIPVMNTKTKERQNGERAPLMKNIETWLATHPDYTIDLSGASTTPAKQTKSTVSRSTPSATPGPSSGTSTPKPAQSATATVVAKNSTPAAPKLEPGEIPKASTSTASTSSSSSTDPPVPVCTRSTNVLLPSSDWPSLSKLISWLDGHPDANVHASGVAVALPVMDAGHLDRLGGMETPVAAAPSTSTASSSSAAAAAAAAKANLEQQQQLQMLLLQQSLLSNPALLMSAMAGGQMPSTSKQEEAAMAQALQEQLLLSMLTSSASSQMGGLNDPSMLLALAQLQGAAAAASVRPSSSSRQSTPKVTNTPSSTSQSKTKQPSKLAGIVEKLASNQS</sequence>
<dbReference type="GO" id="GO:0010468">
    <property type="term" value="P:regulation of gene expression"/>
    <property type="evidence" value="ECO:0000318"/>
    <property type="project" value="GO_Central"/>
</dbReference>
<dbReference type="GO" id="GO:0003677">
    <property type="term" value="F:DNA binding"/>
    <property type="evidence" value="ECO:0000318"/>
    <property type="project" value="GO_Central"/>
</dbReference>
<dbReference type="Gene3D" id="3.40.5.120">
    <property type="match status" value="2"/>
</dbReference>
<organism evidence="11 12">
    <name type="scientific">Pristionchus pacificus</name>
    <name type="common">Parasitic nematode worm</name>
    <dbReference type="NCBI Taxonomy" id="54126"/>
    <lineage>
        <taxon>Eukaryota</taxon>
        <taxon>Metazoa</taxon>
        <taxon>Ecdysozoa</taxon>
        <taxon>Nematoda</taxon>
        <taxon>Chromadorea</taxon>
        <taxon>Rhabditida</taxon>
        <taxon>Rhabditina</taxon>
        <taxon>Diplogasteromorpha</taxon>
        <taxon>Diplogasteroidea</taxon>
        <taxon>Neodiplogasteridae</taxon>
        <taxon>Pristionchus</taxon>
    </lineage>
</organism>
<evidence type="ECO:0000256" key="5">
    <source>
        <dbReference type="ARBA" id="ARBA00022840"/>
    </source>
</evidence>
<dbReference type="SUPFAM" id="SSF160481">
    <property type="entry name" value="BRK domain-like"/>
    <property type="match status" value="2"/>
</dbReference>
<dbReference type="InterPro" id="IPR037259">
    <property type="entry name" value="BRK_sf"/>
</dbReference>
<dbReference type="GO" id="GO:0005634">
    <property type="term" value="C:nucleus"/>
    <property type="evidence" value="ECO:0000318"/>
    <property type="project" value="GO_Central"/>
</dbReference>
<evidence type="ECO:0000256" key="7">
    <source>
        <dbReference type="ARBA" id="ARBA00023125"/>
    </source>
</evidence>
<dbReference type="GO" id="GO:0016887">
    <property type="term" value="F:ATP hydrolysis activity"/>
    <property type="evidence" value="ECO:0000318"/>
    <property type="project" value="GO_Central"/>
</dbReference>
<feature type="compositionally biased region" description="Basic and acidic residues" evidence="10">
    <location>
        <begin position="2117"/>
        <end position="2127"/>
    </location>
</feature>
<dbReference type="Gene3D" id="3.40.50.10810">
    <property type="entry name" value="Tandem AAA-ATPase domain"/>
    <property type="match status" value="1"/>
</dbReference>
<dbReference type="SUPFAM" id="SSF54160">
    <property type="entry name" value="Chromo domain-like"/>
    <property type="match status" value="2"/>
</dbReference>
<feature type="compositionally biased region" description="Low complexity" evidence="10">
    <location>
        <begin position="789"/>
        <end position="800"/>
    </location>
</feature>
<feature type="region of interest" description="Disordered" evidence="10">
    <location>
        <begin position="462"/>
        <end position="855"/>
    </location>
</feature>
<dbReference type="PROSITE" id="PS51192">
    <property type="entry name" value="HELICASE_ATP_BIND_1"/>
    <property type="match status" value="1"/>
</dbReference>
<feature type="compositionally biased region" description="Gly residues" evidence="10">
    <location>
        <begin position="15"/>
        <end position="30"/>
    </location>
</feature>
<dbReference type="InterPro" id="IPR049730">
    <property type="entry name" value="SNF2/RAD54-like_C"/>
</dbReference>
<protein>
    <submittedName>
        <fullName evidence="11">Chd-7</fullName>
    </submittedName>
</protein>
<dbReference type="EnsemblMetazoa" id="PPA00271.1">
    <property type="protein sequence ID" value="PPA00271.1"/>
    <property type="gene ID" value="WBGene00089825"/>
</dbReference>
<proteinExistence type="predicted"/>
<dbReference type="Proteomes" id="UP000005239">
    <property type="component" value="Unassembled WGS sequence"/>
</dbReference>
<feature type="compositionally biased region" description="Basic and acidic residues" evidence="10">
    <location>
        <begin position="651"/>
        <end position="706"/>
    </location>
</feature>
<keyword evidence="4" id="KW-0378">Hydrolase</keyword>
<name>A0A2A6CIG3_PRIPA</name>
<evidence type="ECO:0000256" key="4">
    <source>
        <dbReference type="ARBA" id="ARBA00022801"/>
    </source>
</evidence>
<keyword evidence="8" id="KW-0804">Transcription</keyword>
<feature type="region of interest" description="Disordered" evidence="10">
    <location>
        <begin position="1"/>
        <end position="32"/>
    </location>
</feature>
<accession>A0A2A6CIG3</accession>
<keyword evidence="2" id="KW-0677">Repeat</keyword>
<dbReference type="InterPro" id="IPR000953">
    <property type="entry name" value="Chromo/chromo_shadow_dom"/>
</dbReference>
<dbReference type="InterPro" id="IPR016197">
    <property type="entry name" value="Chromo-like_dom_sf"/>
</dbReference>
<dbReference type="InterPro" id="IPR006576">
    <property type="entry name" value="BRK_domain"/>
</dbReference>
<dbReference type="Pfam" id="PF07533">
    <property type="entry name" value="BRK"/>
    <property type="match status" value="1"/>
</dbReference>
<dbReference type="Pfam" id="PF00176">
    <property type="entry name" value="SNF2-rel_dom"/>
    <property type="match status" value="1"/>
</dbReference>
<evidence type="ECO:0000256" key="10">
    <source>
        <dbReference type="SAM" id="MobiDB-lite"/>
    </source>
</evidence>
<keyword evidence="6" id="KW-0805">Transcription regulation</keyword>
<dbReference type="GO" id="GO:0006338">
    <property type="term" value="P:chromatin remodeling"/>
    <property type="evidence" value="ECO:0000318"/>
    <property type="project" value="GO_Central"/>
</dbReference>
<feature type="region of interest" description="Disordered" evidence="10">
    <location>
        <begin position="1621"/>
        <end position="1676"/>
    </location>
</feature>
<reference evidence="12" key="1">
    <citation type="journal article" date="2008" name="Nat. Genet.">
        <title>The Pristionchus pacificus genome provides a unique perspective on nematode lifestyle and parasitism.</title>
        <authorList>
            <person name="Dieterich C."/>
            <person name="Clifton S.W."/>
            <person name="Schuster L.N."/>
            <person name="Chinwalla A."/>
            <person name="Delehaunty K."/>
            <person name="Dinkelacker I."/>
            <person name="Fulton L."/>
            <person name="Fulton R."/>
            <person name="Godfrey J."/>
            <person name="Minx P."/>
            <person name="Mitreva M."/>
            <person name="Roeseler W."/>
            <person name="Tian H."/>
            <person name="Witte H."/>
            <person name="Yang S.P."/>
            <person name="Wilson R.K."/>
            <person name="Sommer R.J."/>
        </authorList>
    </citation>
    <scope>NUCLEOTIDE SEQUENCE [LARGE SCALE GENOMIC DNA]</scope>
    <source>
        <strain evidence="12">PS312</strain>
    </source>
</reference>
<feature type="compositionally biased region" description="Gly residues" evidence="10">
    <location>
        <begin position="416"/>
        <end position="426"/>
    </location>
</feature>
<dbReference type="GO" id="GO:0042393">
    <property type="term" value="F:histone binding"/>
    <property type="evidence" value="ECO:0000318"/>
    <property type="project" value="GO_Central"/>
</dbReference>
<feature type="compositionally biased region" description="Low complexity" evidence="10">
    <location>
        <begin position="2577"/>
        <end position="2591"/>
    </location>
</feature>
<keyword evidence="7" id="KW-0238">DNA-binding</keyword>
<evidence type="ECO:0000313" key="11">
    <source>
        <dbReference type="EnsemblMetazoa" id="PPA00271.1"/>
    </source>
</evidence>
<feature type="compositionally biased region" description="Low complexity" evidence="10">
    <location>
        <begin position="69"/>
        <end position="85"/>
    </location>
</feature>
<feature type="compositionally biased region" description="Polar residues" evidence="10">
    <location>
        <begin position="2130"/>
        <end position="2148"/>
    </location>
</feature>
<evidence type="ECO:0000256" key="2">
    <source>
        <dbReference type="ARBA" id="ARBA00022737"/>
    </source>
</evidence>
<comment type="subcellular location">
    <subcellularLocation>
        <location evidence="1">Nucleus</location>
    </subcellularLocation>
</comment>
<reference evidence="11" key="2">
    <citation type="submission" date="2022-06" db="UniProtKB">
        <authorList>
            <consortium name="EnsemblMetazoa"/>
        </authorList>
    </citation>
    <scope>IDENTIFICATION</scope>
    <source>
        <strain evidence="11">PS312</strain>
    </source>
</reference>
<keyword evidence="3" id="KW-0547">Nucleotide-binding</keyword>
<feature type="compositionally biased region" description="Polar residues" evidence="10">
    <location>
        <begin position="536"/>
        <end position="547"/>
    </location>
</feature>
<feature type="compositionally biased region" description="Pro residues" evidence="10">
    <location>
        <begin position="189"/>
        <end position="205"/>
    </location>
</feature>
<feature type="region of interest" description="Disordered" evidence="10">
    <location>
        <begin position="261"/>
        <end position="290"/>
    </location>
</feature>
<dbReference type="SMART" id="SM00592">
    <property type="entry name" value="BRK"/>
    <property type="match status" value="2"/>
</dbReference>
<feature type="compositionally biased region" description="Polar residues" evidence="10">
    <location>
        <begin position="2310"/>
        <end position="2325"/>
    </location>
</feature>
<evidence type="ECO:0000256" key="9">
    <source>
        <dbReference type="ARBA" id="ARBA00023242"/>
    </source>
</evidence>
<evidence type="ECO:0000256" key="8">
    <source>
        <dbReference type="ARBA" id="ARBA00023163"/>
    </source>
</evidence>
<feature type="compositionally biased region" description="Polar residues" evidence="10">
    <location>
        <begin position="299"/>
        <end position="309"/>
    </location>
</feature>
<dbReference type="CDD" id="cd18668">
    <property type="entry name" value="CD1_tandem_CHD5-9_like"/>
    <property type="match status" value="1"/>
</dbReference>
<dbReference type="SMART" id="SM00490">
    <property type="entry name" value="HELICc"/>
    <property type="match status" value="1"/>
</dbReference>